<dbReference type="EMBL" id="KN714671">
    <property type="protein sequence ID" value="KUI53907.1"/>
    <property type="molecule type" value="Genomic_DNA"/>
</dbReference>
<accession>A0A194UQE2</accession>
<feature type="region of interest" description="Disordered" evidence="1">
    <location>
        <begin position="1"/>
        <end position="21"/>
    </location>
</feature>
<evidence type="ECO:0000313" key="3">
    <source>
        <dbReference type="Proteomes" id="UP000078576"/>
    </source>
</evidence>
<feature type="compositionally biased region" description="Polar residues" evidence="1">
    <location>
        <begin position="7"/>
        <end position="18"/>
    </location>
</feature>
<dbReference type="AlphaFoldDB" id="A0A194UQE2"/>
<organism evidence="2 3">
    <name type="scientific">Cytospora mali</name>
    <name type="common">Apple Valsa canker fungus</name>
    <name type="synonym">Valsa mali</name>
    <dbReference type="NCBI Taxonomy" id="578113"/>
    <lineage>
        <taxon>Eukaryota</taxon>
        <taxon>Fungi</taxon>
        <taxon>Dikarya</taxon>
        <taxon>Ascomycota</taxon>
        <taxon>Pezizomycotina</taxon>
        <taxon>Sordariomycetes</taxon>
        <taxon>Sordariomycetidae</taxon>
        <taxon>Diaporthales</taxon>
        <taxon>Cytosporaceae</taxon>
        <taxon>Cytospora</taxon>
    </lineage>
</organism>
<dbReference type="OrthoDB" id="5243557at2759"/>
<dbReference type="Proteomes" id="UP000078576">
    <property type="component" value="Unassembled WGS sequence"/>
</dbReference>
<reference evidence="3" key="1">
    <citation type="submission" date="2014-12" db="EMBL/GenBank/DDBJ databases">
        <title>Genome Sequence of Valsa Canker Pathogens Uncovers a Specific Adaption of Colonization on Woody Bark.</title>
        <authorList>
            <person name="Yin Z."/>
            <person name="Liu H."/>
            <person name="Gao X."/>
            <person name="Li Z."/>
            <person name="Song N."/>
            <person name="Ke X."/>
            <person name="Dai Q."/>
            <person name="Wu Y."/>
            <person name="Sun Y."/>
            <person name="Xu J.-R."/>
            <person name="Kang Z.K."/>
            <person name="Wang L."/>
            <person name="Huang L."/>
        </authorList>
    </citation>
    <scope>NUCLEOTIDE SEQUENCE [LARGE SCALE GENOMIC DNA]</scope>
    <source>
        <strain evidence="3">SXYL134</strain>
    </source>
</reference>
<evidence type="ECO:0000313" key="2">
    <source>
        <dbReference type="EMBL" id="KUI53907.1"/>
    </source>
</evidence>
<sequence length="269" mass="29228">MPFTMHSDGSNQISSASKPGSLRTWQDGDIAFLKICHSFSPRDYNDLIVSGYIHEKATCHPVIILKANSGKAIITPVTAFSSGPENNFLPPWQQIYHKQKNLDDFRAFVGTRRPNNKHASLKLADARMQMPKPQVSWVYLKHFWTVPDTVLGRFNKAAGILQIAKDSLAQLRQDIKQKYGVQLRDALDRLGASPAVQPAPAPAPPASKSLPAAFAAAPVSAVESQAVQQAARSHTAPVCHPPPAMTGCSQEATCKAFMTYSKVVSGSAR</sequence>
<evidence type="ECO:0000256" key="1">
    <source>
        <dbReference type="SAM" id="MobiDB-lite"/>
    </source>
</evidence>
<name>A0A194UQE2_CYTMA</name>
<protein>
    <submittedName>
        <fullName evidence="2">Uncharacterized protein</fullName>
    </submittedName>
</protein>
<keyword evidence="3" id="KW-1185">Reference proteome</keyword>
<gene>
    <name evidence="2" type="ORF">VP1G_01502</name>
</gene>
<proteinExistence type="predicted"/>